<dbReference type="SMART" id="SM00857">
    <property type="entry name" value="Resolvase"/>
    <property type="match status" value="1"/>
</dbReference>
<dbReference type="AlphaFoldDB" id="A0AA90ZCT9"/>
<dbReference type="GO" id="GO:0000150">
    <property type="term" value="F:DNA strand exchange activity"/>
    <property type="evidence" value="ECO:0007669"/>
    <property type="project" value="InterPro"/>
</dbReference>
<evidence type="ECO:0000313" key="3">
    <source>
        <dbReference type="Proteomes" id="UP001185015"/>
    </source>
</evidence>
<keyword evidence="3" id="KW-1185">Reference proteome</keyword>
<dbReference type="GO" id="GO:0003677">
    <property type="term" value="F:DNA binding"/>
    <property type="evidence" value="ECO:0007669"/>
    <property type="project" value="InterPro"/>
</dbReference>
<name>A0AA90ZCT9_9EURY</name>
<comment type="caution">
    <text evidence="2">The sequence shown here is derived from an EMBL/GenBank/DDBJ whole genome shotgun (WGS) entry which is preliminary data.</text>
</comment>
<dbReference type="CDD" id="cd03768">
    <property type="entry name" value="SR_ResInv"/>
    <property type="match status" value="1"/>
</dbReference>
<dbReference type="PROSITE" id="PS51736">
    <property type="entry name" value="RECOMBINASES_3"/>
    <property type="match status" value="1"/>
</dbReference>
<dbReference type="Gene3D" id="3.40.50.1390">
    <property type="entry name" value="Resolvase, N-terminal catalytic domain"/>
    <property type="match status" value="1"/>
</dbReference>
<evidence type="ECO:0000259" key="1">
    <source>
        <dbReference type="PROSITE" id="PS51736"/>
    </source>
</evidence>
<dbReference type="SUPFAM" id="SSF53041">
    <property type="entry name" value="Resolvase-like"/>
    <property type="match status" value="1"/>
</dbReference>
<sequence length="210" mass="23934">MKNNIIKKAGLYIRTSTDNQQDSIQLQRQELRNYCQSKGWVVHEDYVDFGFSGKNTERPAFQNMMRDAKEGKFDILLVTKIDRFARSIIDCLVNVEKLESYSVSFAATGQPIDTSSAMGKLTLQIMASFAEFERSIINERMTAGRKAAEKRGVVCHRPRKDIPKKKLEELVGKGLSANACGKFFEVTTSTITHRLVEYGYVYENGKWVEK</sequence>
<reference evidence="2 3" key="1">
    <citation type="submission" date="2023-07" db="EMBL/GenBank/DDBJ databases">
        <title>Genomic Encyclopedia of Type Strains, Phase IV (KMG-IV): sequencing the most valuable type-strain genomes for metagenomic binning, comparative biology and taxonomic classification.</title>
        <authorList>
            <person name="Goeker M."/>
        </authorList>
    </citation>
    <scope>NUCLEOTIDE SEQUENCE [LARGE SCALE GENOMIC DNA]</scope>
    <source>
        <strain evidence="2 3">DSM 17273</strain>
    </source>
</reference>
<feature type="domain" description="Resolvase/invertase-type recombinase catalytic" evidence="1">
    <location>
        <begin position="8"/>
        <end position="152"/>
    </location>
</feature>
<dbReference type="InterPro" id="IPR036162">
    <property type="entry name" value="Resolvase-like_N_sf"/>
</dbReference>
<dbReference type="PANTHER" id="PTHR30461:SF23">
    <property type="entry name" value="DNA RECOMBINASE-RELATED"/>
    <property type="match status" value="1"/>
</dbReference>
<organism evidence="2 3">
    <name type="scientific">Methanococcoides alaskense</name>
    <dbReference type="NCBI Taxonomy" id="325778"/>
    <lineage>
        <taxon>Archaea</taxon>
        <taxon>Methanobacteriati</taxon>
        <taxon>Methanobacteriota</taxon>
        <taxon>Stenosarchaea group</taxon>
        <taxon>Methanomicrobia</taxon>
        <taxon>Methanosarcinales</taxon>
        <taxon>Methanosarcinaceae</taxon>
        <taxon>Methanococcoides</taxon>
    </lineage>
</organism>
<dbReference type="Pfam" id="PF00239">
    <property type="entry name" value="Resolvase"/>
    <property type="match status" value="1"/>
</dbReference>
<dbReference type="RefSeq" id="WP_270096806.1">
    <property type="nucleotide sequence ID" value="NZ_JAQFFK010000005.1"/>
</dbReference>
<dbReference type="PANTHER" id="PTHR30461">
    <property type="entry name" value="DNA-INVERTASE FROM LAMBDOID PROPHAGE"/>
    <property type="match status" value="1"/>
</dbReference>
<proteinExistence type="predicted"/>
<dbReference type="InterPro" id="IPR050639">
    <property type="entry name" value="SSR_resolvase"/>
</dbReference>
<protein>
    <submittedName>
        <fullName evidence="2">Site-specific DNA recombinase</fullName>
    </submittedName>
</protein>
<evidence type="ECO:0000313" key="2">
    <source>
        <dbReference type="EMBL" id="MDR6222893.1"/>
    </source>
</evidence>
<dbReference type="InterPro" id="IPR006119">
    <property type="entry name" value="Resolv_N"/>
</dbReference>
<dbReference type="Proteomes" id="UP001185015">
    <property type="component" value="Unassembled WGS sequence"/>
</dbReference>
<accession>A0AA90ZCT9</accession>
<dbReference type="EMBL" id="JAVDQI010000004">
    <property type="protein sequence ID" value="MDR6222893.1"/>
    <property type="molecule type" value="Genomic_DNA"/>
</dbReference>
<gene>
    <name evidence="2" type="ORF">J2750_001353</name>
</gene>